<reference evidence="1" key="2">
    <citation type="submission" date="2013-10" db="EMBL/GenBank/DDBJ databases">
        <authorList>
            <person name="Aslett M."/>
        </authorList>
    </citation>
    <scope>NUCLEOTIDE SEQUENCE [LARGE SCALE GENOMIC DNA]</scope>
    <source>
        <strain evidence="1">Houghton</strain>
    </source>
</reference>
<gene>
    <name evidence="1" type="ORF">ETH_00006920</name>
</gene>
<evidence type="ECO:0000313" key="1">
    <source>
        <dbReference type="EMBL" id="CDJ42614.1"/>
    </source>
</evidence>
<dbReference type="VEuPathDB" id="ToxoDB:ETH_00006920"/>
<organism evidence="1 2">
    <name type="scientific">Eimeria tenella</name>
    <name type="common">Coccidian parasite</name>
    <dbReference type="NCBI Taxonomy" id="5802"/>
    <lineage>
        <taxon>Eukaryota</taxon>
        <taxon>Sar</taxon>
        <taxon>Alveolata</taxon>
        <taxon>Apicomplexa</taxon>
        <taxon>Conoidasida</taxon>
        <taxon>Coccidia</taxon>
        <taxon>Eucoccidiorida</taxon>
        <taxon>Eimeriorina</taxon>
        <taxon>Eimeriidae</taxon>
        <taxon>Eimeria</taxon>
    </lineage>
</organism>
<proteinExistence type="predicted"/>
<dbReference type="GeneID" id="25250586"/>
<evidence type="ECO:0000313" key="2">
    <source>
        <dbReference type="Proteomes" id="UP000030747"/>
    </source>
</evidence>
<sequence>MLLQKLPPGASQHNTEAAHHTLATSNCDCVLTASPTCATLADSPSRSRDPGGAHGCFMDTYGSKPPQFHAPKKRGTDLSDYAECGLLSCCCVEEWLISQSYDVSALHGAEREHLRASSALQWQIISVTLCNSE</sequence>
<name>U6L1Z2_EIMTE</name>
<keyword evidence="2" id="KW-1185">Reference proteome</keyword>
<protein>
    <submittedName>
        <fullName evidence="1">Uncharacterized protein</fullName>
    </submittedName>
</protein>
<reference evidence="1" key="1">
    <citation type="submission" date="2013-10" db="EMBL/GenBank/DDBJ databases">
        <title>Genomic analysis of the causative agents of coccidiosis in chickens.</title>
        <authorList>
            <person name="Reid A.J."/>
            <person name="Blake D."/>
            <person name="Billington K."/>
            <person name="Browne H."/>
            <person name="Dunn M."/>
            <person name="Hung S."/>
            <person name="Kawahara F."/>
            <person name="Miranda-Saavedra D."/>
            <person name="Mourier T."/>
            <person name="Nagra H."/>
            <person name="Otto T.D."/>
            <person name="Rawlings N."/>
            <person name="Sanchez A."/>
            <person name="Sanders M."/>
            <person name="Subramaniam C."/>
            <person name="Tay Y."/>
            <person name="Dear P."/>
            <person name="Doerig C."/>
            <person name="Gruber A."/>
            <person name="Parkinson J."/>
            <person name="Shirley M."/>
            <person name="Wan K.L."/>
            <person name="Berriman M."/>
            <person name="Tomley F."/>
            <person name="Pain A."/>
        </authorList>
    </citation>
    <scope>NUCLEOTIDE SEQUENCE [LARGE SCALE GENOMIC DNA]</scope>
    <source>
        <strain evidence="1">Houghton</strain>
    </source>
</reference>
<dbReference type="Proteomes" id="UP000030747">
    <property type="component" value="Unassembled WGS sequence"/>
</dbReference>
<accession>U6L1Z2</accession>
<dbReference type="RefSeq" id="XP_013233364.1">
    <property type="nucleotide sequence ID" value="XM_013377910.1"/>
</dbReference>
<dbReference type="EMBL" id="HG675727">
    <property type="protein sequence ID" value="CDJ42614.1"/>
    <property type="molecule type" value="Genomic_DNA"/>
</dbReference>
<dbReference type="AlphaFoldDB" id="U6L1Z2"/>